<organism evidence="2 3">
    <name type="scientific">Streptosporangium algeriense</name>
    <dbReference type="NCBI Taxonomy" id="1682748"/>
    <lineage>
        <taxon>Bacteria</taxon>
        <taxon>Bacillati</taxon>
        <taxon>Actinomycetota</taxon>
        <taxon>Actinomycetes</taxon>
        <taxon>Streptosporangiales</taxon>
        <taxon>Streptosporangiaceae</taxon>
        <taxon>Streptosporangium</taxon>
    </lineage>
</organism>
<evidence type="ECO:0000313" key="3">
    <source>
        <dbReference type="Proteomes" id="UP001597024"/>
    </source>
</evidence>
<accession>A0ABW3DQR1</accession>
<gene>
    <name evidence="2" type="ORF">ACFQ08_10730</name>
</gene>
<name>A0ABW3DQR1_9ACTN</name>
<dbReference type="Proteomes" id="UP001597024">
    <property type="component" value="Unassembled WGS sequence"/>
</dbReference>
<feature type="region of interest" description="Disordered" evidence="1">
    <location>
        <begin position="1"/>
        <end position="26"/>
    </location>
</feature>
<evidence type="ECO:0000313" key="2">
    <source>
        <dbReference type="EMBL" id="MFD0885022.1"/>
    </source>
</evidence>
<proteinExistence type="predicted"/>
<reference evidence="3" key="1">
    <citation type="journal article" date="2019" name="Int. J. Syst. Evol. Microbiol.">
        <title>The Global Catalogue of Microorganisms (GCM) 10K type strain sequencing project: providing services to taxonomists for standard genome sequencing and annotation.</title>
        <authorList>
            <consortium name="The Broad Institute Genomics Platform"/>
            <consortium name="The Broad Institute Genome Sequencing Center for Infectious Disease"/>
            <person name="Wu L."/>
            <person name="Ma J."/>
        </authorList>
    </citation>
    <scope>NUCLEOTIDE SEQUENCE [LARGE SCALE GENOMIC DNA]</scope>
    <source>
        <strain evidence="3">CCUG 62974</strain>
    </source>
</reference>
<protein>
    <submittedName>
        <fullName evidence="2">Uncharacterized protein</fullName>
    </submittedName>
</protein>
<comment type="caution">
    <text evidence="2">The sequence shown here is derived from an EMBL/GenBank/DDBJ whole genome shotgun (WGS) entry which is preliminary data.</text>
</comment>
<sequence length="75" mass="8339">MTSAAGVVLGEEGRRRLPARQRPLQHTPQALGRVGVRLDERLRPVDAPAFAYDTDARERLWEVSSDAAGDPSWAW</sequence>
<dbReference type="EMBL" id="JBHTHX010000272">
    <property type="protein sequence ID" value="MFD0885022.1"/>
    <property type="molecule type" value="Genomic_DNA"/>
</dbReference>
<keyword evidence="3" id="KW-1185">Reference proteome</keyword>
<evidence type="ECO:0000256" key="1">
    <source>
        <dbReference type="SAM" id="MobiDB-lite"/>
    </source>
</evidence>